<evidence type="ECO:0000313" key="2">
    <source>
        <dbReference type="EMBL" id="KMQ81986.1"/>
    </source>
</evidence>
<dbReference type="SUPFAM" id="SSF54695">
    <property type="entry name" value="POZ domain"/>
    <property type="match status" value="1"/>
</dbReference>
<dbReference type="InterPro" id="IPR011333">
    <property type="entry name" value="SKP1/BTB/POZ_sf"/>
</dbReference>
<gene>
    <name evidence="2" type="ORF">RF55_24579</name>
</gene>
<reference evidence="2 3" key="1">
    <citation type="submission" date="2015-04" db="EMBL/GenBank/DDBJ databases">
        <title>Lasius niger genome sequencing.</title>
        <authorList>
            <person name="Konorov E.A."/>
            <person name="Nikitin M.A."/>
            <person name="Kirill M.V."/>
            <person name="Chang P."/>
        </authorList>
    </citation>
    <scope>NUCLEOTIDE SEQUENCE [LARGE SCALE GENOMIC DNA]</scope>
    <source>
        <tissue evidence="2">Whole</tissue>
    </source>
</reference>
<dbReference type="Pfam" id="PF00651">
    <property type="entry name" value="BTB"/>
    <property type="match status" value="1"/>
</dbReference>
<dbReference type="STRING" id="67767.A0A0J7JVX4"/>
<feature type="non-terminal residue" evidence="2">
    <location>
        <position position="93"/>
    </location>
</feature>
<name>A0A0J7JVX4_LASNI</name>
<dbReference type="SMART" id="SM00225">
    <property type="entry name" value="BTB"/>
    <property type="match status" value="1"/>
</dbReference>
<evidence type="ECO:0000313" key="3">
    <source>
        <dbReference type="Proteomes" id="UP000036403"/>
    </source>
</evidence>
<dbReference type="Gene3D" id="3.30.710.10">
    <property type="entry name" value="Potassium Channel Kv1.1, Chain A"/>
    <property type="match status" value="1"/>
</dbReference>
<dbReference type="PaxDb" id="67767-A0A0J7JVX4"/>
<dbReference type="PANTHER" id="PTHR24410">
    <property type="entry name" value="HL07962P-RELATED"/>
    <property type="match status" value="1"/>
</dbReference>
<organism evidence="2 3">
    <name type="scientific">Lasius niger</name>
    <name type="common">Black garden ant</name>
    <dbReference type="NCBI Taxonomy" id="67767"/>
    <lineage>
        <taxon>Eukaryota</taxon>
        <taxon>Metazoa</taxon>
        <taxon>Ecdysozoa</taxon>
        <taxon>Arthropoda</taxon>
        <taxon>Hexapoda</taxon>
        <taxon>Insecta</taxon>
        <taxon>Pterygota</taxon>
        <taxon>Neoptera</taxon>
        <taxon>Endopterygota</taxon>
        <taxon>Hymenoptera</taxon>
        <taxon>Apocrita</taxon>
        <taxon>Aculeata</taxon>
        <taxon>Formicoidea</taxon>
        <taxon>Formicidae</taxon>
        <taxon>Formicinae</taxon>
        <taxon>Lasius</taxon>
        <taxon>Lasius</taxon>
    </lineage>
</organism>
<dbReference type="InterPro" id="IPR000210">
    <property type="entry name" value="BTB/POZ_dom"/>
</dbReference>
<feature type="domain" description="BTB" evidence="1">
    <location>
        <begin position="6"/>
        <end position="74"/>
    </location>
</feature>
<dbReference type="PANTHER" id="PTHR24410:SF23">
    <property type="entry name" value="BTB DOMAIN-CONTAINING PROTEIN-RELATED"/>
    <property type="match status" value="1"/>
</dbReference>
<dbReference type="InterPro" id="IPR051481">
    <property type="entry name" value="BTB-POZ/Galectin-3-binding"/>
</dbReference>
<dbReference type="Proteomes" id="UP000036403">
    <property type="component" value="Unassembled WGS sequence"/>
</dbReference>
<comment type="caution">
    <text evidence="2">The sequence shown here is derived from an EMBL/GenBank/DDBJ whole genome shotgun (WGS) entry which is preliminary data.</text>
</comment>
<keyword evidence="3" id="KW-1185">Reference proteome</keyword>
<dbReference type="OrthoDB" id="5981550at2759"/>
<dbReference type="EMBL" id="LBMM01029677">
    <property type="protein sequence ID" value="KMQ81986.1"/>
    <property type="molecule type" value="Genomic_DNA"/>
</dbReference>
<protein>
    <submittedName>
        <fullName evidence="2">Rcc1 and btb domain-containing protein 1</fullName>
    </submittedName>
</protein>
<accession>A0A0J7JVX4</accession>
<dbReference type="AlphaFoldDB" id="A0A0J7JVX4"/>
<evidence type="ECO:0000259" key="1">
    <source>
        <dbReference type="PROSITE" id="PS50097"/>
    </source>
</evidence>
<proteinExistence type="predicted"/>
<dbReference type="PROSITE" id="PS50097">
    <property type="entry name" value="BTB"/>
    <property type="match status" value="1"/>
</dbReference>
<sequence>MTQSTSNFTLQVEGQPIHVHKAILKNRSQYFKNKFEHHWKNDQNVLYTIPDKFSYIVYKAFMKYLYTGTVDLPLEQVLELMKLADEYCETNLK</sequence>